<keyword evidence="1" id="KW-1133">Transmembrane helix</keyword>
<name>A0A7G3B351_LUTLO</name>
<accession>A0A7G3B351</accession>
<sequence>MHTWMWFPLLPPSQLLCVMTNKLPLLVWSQHFPIFFSILYFVPFSLPFFSSGDGVPCFFSSSAFLLLPLCM</sequence>
<keyword evidence="1" id="KW-0472">Membrane</keyword>
<proteinExistence type="predicted"/>
<evidence type="ECO:0000313" key="2">
    <source>
        <dbReference type="EMBL" id="MBC1180432.1"/>
    </source>
</evidence>
<dbReference type="EMBL" id="GITU01011729">
    <property type="protein sequence ID" value="MBC1180432.1"/>
    <property type="molecule type" value="Transcribed_RNA"/>
</dbReference>
<dbReference type="AlphaFoldDB" id="A0A7G3B351"/>
<evidence type="ECO:0000256" key="1">
    <source>
        <dbReference type="SAM" id="Phobius"/>
    </source>
</evidence>
<keyword evidence="1" id="KW-0812">Transmembrane</keyword>
<organism evidence="2">
    <name type="scientific">Lutzomyia longipalpis</name>
    <name type="common">Sand fly</name>
    <dbReference type="NCBI Taxonomy" id="7200"/>
    <lineage>
        <taxon>Eukaryota</taxon>
        <taxon>Metazoa</taxon>
        <taxon>Ecdysozoa</taxon>
        <taxon>Arthropoda</taxon>
        <taxon>Hexapoda</taxon>
        <taxon>Insecta</taxon>
        <taxon>Pterygota</taxon>
        <taxon>Neoptera</taxon>
        <taxon>Endopterygota</taxon>
        <taxon>Diptera</taxon>
        <taxon>Nematocera</taxon>
        <taxon>Psychodoidea</taxon>
        <taxon>Psychodidae</taxon>
        <taxon>Lutzomyia</taxon>
        <taxon>Lutzomyia</taxon>
    </lineage>
</organism>
<protein>
    <submittedName>
        <fullName evidence="2">Uncharacterized protein</fullName>
    </submittedName>
</protein>
<feature type="transmembrane region" description="Helical" evidence="1">
    <location>
        <begin position="23"/>
        <end position="42"/>
    </location>
</feature>
<reference evidence="2" key="1">
    <citation type="journal article" date="2020" name="BMC">
        <title>Leishmania infection induces a limited differential gene expression in the sand fly midgut.</title>
        <authorList>
            <person name="Coutinho-Abreu I.V."/>
            <person name="Serafim T.D."/>
            <person name="Meneses C."/>
            <person name="Kamhawi S."/>
            <person name="Oliveira F."/>
            <person name="Valenzuela J.G."/>
        </authorList>
    </citation>
    <scope>NUCLEOTIDE SEQUENCE</scope>
    <source>
        <strain evidence="2">Jacobina</strain>
        <tissue evidence="2">Midgut</tissue>
    </source>
</reference>